<sequence length="109" mass="12542">MAVDYHKEDDRSNLQSFLLSIMNALSCKHSIEIAPHMASLQIIQRQQVLYSSISHYRPDWIGDSIGYEPLLSLNNMFGRSKKKRMKKIRAPPLQVEAPERVGPYSTRIV</sequence>
<keyword evidence="2" id="KW-1185">Reference proteome</keyword>
<name>A0A8X6FGC3_TRICU</name>
<dbReference type="EMBL" id="BMAO01012064">
    <property type="protein sequence ID" value="GFQ78806.1"/>
    <property type="molecule type" value="Genomic_DNA"/>
</dbReference>
<gene>
    <name evidence="1" type="ORF">TNCT_529401</name>
</gene>
<dbReference type="AlphaFoldDB" id="A0A8X6FGC3"/>
<organism evidence="1 2">
    <name type="scientific">Trichonephila clavata</name>
    <name type="common">Joro spider</name>
    <name type="synonym">Nephila clavata</name>
    <dbReference type="NCBI Taxonomy" id="2740835"/>
    <lineage>
        <taxon>Eukaryota</taxon>
        <taxon>Metazoa</taxon>
        <taxon>Ecdysozoa</taxon>
        <taxon>Arthropoda</taxon>
        <taxon>Chelicerata</taxon>
        <taxon>Arachnida</taxon>
        <taxon>Araneae</taxon>
        <taxon>Araneomorphae</taxon>
        <taxon>Entelegynae</taxon>
        <taxon>Araneoidea</taxon>
        <taxon>Nephilidae</taxon>
        <taxon>Trichonephila</taxon>
    </lineage>
</organism>
<reference evidence="1" key="1">
    <citation type="submission" date="2020-07" db="EMBL/GenBank/DDBJ databases">
        <title>Multicomponent nature underlies the extraordinary mechanical properties of spider dragline silk.</title>
        <authorList>
            <person name="Kono N."/>
            <person name="Nakamura H."/>
            <person name="Mori M."/>
            <person name="Yoshida Y."/>
            <person name="Ohtoshi R."/>
            <person name="Malay A.D."/>
            <person name="Moran D.A.P."/>
            <person name="Tomita M."/>
            <person name="Numata K."/>
            <person name="Arakawa K."/>
        </authorList>
    </citation>
    <scope>NUCLEOTIDE SEQUENCE</scope>
</reference>
<accession>A0A8X6FGC3</accession>
<evidence type="ECO:0000313" key="2">
    <source>
        <dbReference type="Proteomes" id="UP000887116"/>
    </source>
</evidence>
<evidence type="ECO:0000313" key="1">
    <source>
        <dbReference type="EMBL" id="GFQ78806.1"/>
    </source>
</evidence>
<comment type="caution">
    <text evidence="1">The sequence shown here is derived from an EMBL/GenBank/DDBJ whole genome shotgun (WGS) entry which is preliminary data.</text>
</comment>
<protein>
    <submittedName>
        <fullName evidence="1">Uncharacterized protein</fullName>
    </submittedName>
</protein>
<proteinExistence type="predicted"/>
<dbReference type="Proteomes" id="UP000887116">
    <property type="component" value="Unassembled WGS sequence"/>
</dbReference>